<keyword evidence="2 5" id="KW-0812">Transmembrane</keyword>
<keyword evidence="4 5" id="KW-0472">Membrane</keyword>
<evidence type="ECO:0000256" key="1">
    <source>
        <dbReference type="ARBA" id="ARBA00004141"/>
    </source>
</evidence>
<keyword evidence="8" id="KW-1185">Reference proteome</keyword>
<feature type="domain" description="Ion transport" evidence="6">
    <location>
        <begin position="448"/>
        <end position="652"/>
    </location>
</feature>
<evidence type="ECO:0000256" key="2">
    <source>
        <dbReference type="ARBA" id="ARBA00022692"/>
    </source>
</evidence>
<protein>
    <recommendedName>
        <fullName evidence="6">Ion transport domain-containing protein</fullName>
    </recommendedName>
</protein>
<keyword evidence="3 5" id="KW-1133">Transmembrane helix</keyword>
<dbReference type="PANTHER" id="PTHR10037">
    <property type="entry name" value="VOLTAGE-GATED CATION CHANNEL CALCIUM AND SODIUM"/>
    <property type="match status" value="1"/>
</dbReference>
<dbReference type="Proteomes" id="UP001642540">
    <property type="component" value="Unassembled WGS sequence"/>
</dbReference>
<feature type="transmembrane region" description="Helical" evidence="5">
    <location>
        <begin position="369"/>
        <end position="390"/>
    </location>
</feature>
<feature type="domain" description="Ion transport" evidence="6">
    <location>
        <begin position="136"/>
        <end position="400"/>
    </location>
</feature>
<dbReference type="InterPro" id="IPR043203">
    <property type="entry name" value="VGCC_Ca_Na"/>
</dbReference>
<evidence type="ECO:0000313" key="7">
    <source>
        <dbReference type="EMBL" id="CAL8084037.1"/>
    </source>
</evidence>
<dbReference type="Pfam" id="PF00520">
    <property type="entry name" value="Ion_trans"/>
    <property type="match status" value="2"/>
</dbReference>
<dbReference type="Gene3D" id="1.10.287.70">
    <property type="match status" value="2"/>
</dbReference>
<reference evidence="7 8" key="1">
    <citation type="submission" date="2024-08" db="EMBL/GenBank/DDBJ databases">
        <authorList>
            <person name="Cucini C."/>
            <person name="Frati F."/>
        </authorList>
    </citation>
    <scope>NUCLEOTIDE SEQUENCE [LARGE SCALE GENOMIC DNA]</scope>
</reference>
<accession>A0ABP1PZS4</accession>
<feature type="transmembrane region" description="Helical" evidence="5">
    <location>
        <begin position="578"/>
        <end position="596"/>
    </location>
</feature>
<feature type="transmembrane region" description="Helical" evidence="5">
    <location>
        <begin position="207"/>
        <end position="229"/>
    </location>
</feature>
<evidence type="ECO:0000256" key="5">
    <source>
        <dbReference type="SAM" id="Phobius"/>
    </source>
</evidence>
<feature type="transmembrane region" description="Helical" evidence="5">
    <location>
        <begin position="449"/>
        <end position="467"/>
    </location>
</feature>
<name>A0ABP1PZS4_9HEXA</name>
<comment type="subcellular location">
    <subcellularLocation>
        <location evidence="1">Membrane</location>
        <topology evidence="1">Multi-pass membrane protein</topology>
    </subcellularLocation>
</comment>
<dbReference type="Gene3D" id="1.20.120.350">
    <property type="entry name" value="Voltage-gated potassium channels. Chain C"/>
    <property type="match status" value="2"/>
</dbReference>
<organism evidence="7 8">
    <name type="scientific">Orchesella dallaii</name>
    <dbReference type="NCBI Taxonomy" id="48710"/>
    <lineage>
        <taxon>Eukaryota</taxon>
        <taxon>Metazoa</taxon>
        <taxon>Ecdysozoa</taxon>
        <taxon>Arthropoda</taxon>
        <taxon>Hexapoda</taxon>
        <taxon>Collembola</taxon>
        <taxon>Entomobryomorpha</taxon>
        <taxon>Entomobryoidea</taxon>
        <taxon>Orchesellidae</taxon>
        <taxon>Orchesellinae</taxon>
        <taxon>Orchesella</taxon>
    </lineage>
</organism>
<dbReference type="EMBL" id="CAXLJM020000017">
    <property type="protein sequence ID" value="CAL8084037.1"/>
    <property type="molecule type" value="Genomic_DNA"/>
</dbReference>
<dbReference type="SUPFAM" id="SSF81324">
    <property type="entry name" value="Voltage-gated potassium channels"/>
    <property type="match status" value="2"/>
</dbReference>
<feature type="transmembrane region" description="Helical" evidence="5">
    <location>
        <begin position="15"/>
        <end position="36"/>
    </location>
</feature>
<dbReference type="InterPro" id="IPR027359">
    <property type="entry name" value="Volt_channel_dom_sf"/>
</dbReference>
<dbReference type="InterPro" id="IPR005821">
    <property type="entry name" value="Ion_trans_dom"/>
</dbReference>
<gene>
    <name evidence="7" type="ORF">ODALV1_LOCUS5675</name>
</gene>
<feature type="transmembrane region" description="Helical" evidence="5">
    <location>
        <begin position="479"/>
        <end position="501"/>
    </location>
</feature>
<proteinExistence type="predicted"/>
<evidence type="ECO:0000259" key="6">
    <source>
        <dbReference type="Pfam" id="PF00520"/>
    </source>
</evidence>
<feature type="transmembrane region" description="Helical" evidence="5">
    <location>
        <begin position="137"/>
        <end position="155"/>
    </location>
</feature>
<evidence type="ECO:0000256" key="4">
    <source>
        <dbReference type="ARBA" id="ARBA00023136"/>
    </source>
</evidence>
<evidence type="ECO:0000313" key="8">
    <source>
        <dbReference type="Proteomes" id="UP001642540"/>
    </source>
</evidence>
<feature type="transmembrane region" description="Helical" evidence="5">
    <location>
        <begin position="175"/>
        <end position="195"/>
    </location>
</feature>
<dbReference type="PANTHER" id="PTHR10037:SF288">
    <property type="entry name" value="SODIUM CHANNEL PROTEIN PARA"/>
    <property type="match status" value="1"/>
</dbReference>
<feature type="transmembrane region" description="Helical" evidence="5">
    <location>
        <begin position="259"/>
        <end position="281"/>
    </location>
</feature>
<evidence type="ECO:0000256" key="3">
    <source>
        <dbReference type="ARBA" id="ARBA00022989"/>
    </source>
</evidence>
<comment type="caution">
    <text evidence="7">The sequence shown here is derived from an EMBL/GenBank/DDBJ whole genome shotgun (WGS) entry which is preliminary data.</text>
</comment>
<sequence length="706" mass="80625">MWECVEANGSICIPFFITAVIVLNLIVLNLLLVMFLQRFSTASLIKNGTGKNVKPTQIDIVVDRFRRFGNWIKRALCRLRCRKSINIEENQENYCQEEPPSNETADLGIKEEQEANETFCGRFKFRPQLLALMHSKYVKIFNIGITILSAISLSLNDVHLKSRPWLQDVLRHVEHLVLTALCLEALVKVSAVGFSSYIKISWNRLDFIILLGSVINVISSYMGIGHIAFLKSIRVFRLTSNFEGMRKLLNSLGKAMGKIFGVLLICLLIWLVCAIIGVQLLNGRLYKCYDPEEAQFVDGRIIKNKLECLAHNFTWANSEWNFDNVGGAYYCILQVITFKGWTDVLYQATSSGEIDEQPYFENRFWMSGYFVLVILGGSFFAFNLFIGVLIDGLNEEKRKANPNSDDKHRKERIYTDTREIFLQKLKKLHIGYEKGEFQNCMGTVVTSRAFEMVVLMSILLNMVPLTMERQSPSQRHKNILLVLNGISTGFLSAECLLKLFATDYHFFKGAWNLFDVVVTTVSIADLIWQEQYATPLLPFSVGLLRLMRLGKVSSLLRQFKAAAGLRQLLSVLQVSLPAFSNMCILLFLVMFIYGTLGMEFFKDIKLRGVFDPVFNFQTLPQALIVLFQIVTAADNEVHCADVLDAAIKYFYFRKRIIDSTIFAMDHDESNSGNDSESIIVSSTQIRQRESNSANVIQRAWRIYRNE</sequence>